<dbReference type="InterPro" id="IPR051262">
    <property type="entry name" value="SMP-30/CGR1_Lactonase"/>
</dbReference>
<dbReference type="InterPro" id="IPR013658">
    <property type="entry name" value="SGL"/>
</dbReference>
<feature type="domain" description="SMP-30/Gluconolactonase/LRE-like region" evidence="3">
    <location>
        <begin position="32"/>
        <end position="281"/>
    </location>
</feature>
<gene>
    <name evidence="4" type="ORF">G7B40_020835</name>
</gene>
<dbReference type="EMBL" id="JAALHA020000010">
    <property type="protein sequence ID" value="MDR9896993.1"/>
    <property type="molecule type" value="Genomic_DNA"/>
</dbReference>
<accession>A0AAP5I8K1</accession>
<sequence>MPEVIQIYDDRLRAIVSPSASLEKLATGAVHSEGPVYIREDDSVVWSDAHGNRLLRWSPTDNVTVLRDRSDYQSGNYRDLEGRIVACSSGLRAIIRREDDGEWKVLVDSYDGKRLNSPNDLVVKSDGTIWFTDPPYGITEPNQGYGGEQEQPGCYVYRFDPVTGEIYPVVTDMVRPNGLAFSPDESLLYVSDTAAFNIPGGPHHIRAYEVVDGRQVKNSREFAVIEPGQPDGFRVDEHGNVFTSSKDSVQVFAPDGTLLGKILVPETSTNLTFGGKERDSLSGTLRERLFITAGHSLYAINLNTRGVQL</sequence>
<dbReference type="GO" id="GO:0016787">
    <property type="term" value="F:hydrolase activity"/>
    <property type="evidence" value="ECO:0007669"/>
    <property type="project" value="UniProtKB-KW"/>
</dbReference>
<comment type="caution">
    <text evidence="4">The sequence shown here is derived from an EMBL/GenBank/DDBJ whole genome shotgun (WGS) entry which is preliminary data.</text>
</comment>
<evidence type="ECO:0000259" key="3">
    <source>
        <dbReference type="Pfam" id="PF08450"/>
    </source>
</evidence>
<dbReference type="AlphaFoldDB" id="A0AAP5I8K1"/>
<dbReference type="PANTHER" id="PTHR47572:SF4">
    <property type="entry name" value="LACTONASE DRP35"/>
    <property type="match status" value="1"/>
</dbReference>
<reference evidence="5" key="1">
    <citation type="journal article" date="2021" name="Science">
        <title>Hunting the eagle killer: A cyanobacterial neurotoxin causes vacuolar myelinopathy.</title>
        <authorList>
            <person name="Breinlinger S."/>
            <person name="Phillips T.J."/>
            <person name="Haram B.N."/>
            <person name="Mares J."/>
            <person name="Martinez Yerena J.A."/>
            <person name="Hrouzek P."/>
            <person name="Sobotka R."/>
            <person name="Henderson W.M."/>
            <person name="Schmieder P."/>
            <person name="Williams S.M."/>
            <person name="Lauderdale J.D."/>
            <person name="Wilde H.D."/>
            <person name="Gerrin W."/>
            <person name="Kust A."/>
            <person name="Washington J.W."/>
            <person name="Wagner C."/>
            <person name="Geier B."/>
            <person name="Liebeke M."/>
            <person name="Enke H."/>
            <person name="Niedermeyer T.H.J."/>
            <person name="Wilde S.B."/>
        </authorList>
    </citation>
    <scope>NUCLEOTIDE SEQUENCE [LARGE SCALE GENOMIC DNA]</scope>
    <source>
        <strain evidence="5">Thurmond2011</strain>
    </source>
</reference>
<dbReference type="Proteomes" id="UP000667802">
    <property type="component" value="Unassembled WGS sequence"/>
</dbReference>
<organism evidence="4 5">
    <name type="scientific">Aetokthonos hydrillicola Thurmond2011</name>
    <dbReference type="NCBI Taxonomy" id="2712845"/>
    <lineage>
        <taxon>Bacteria</taxon>
        <taxon>Bacillati</taxon>
        <taxon>Cyanobacteriota</taxon>
        <taxon>Cyanophyceae</taxon>
        <taxon>Nostocales</taxon>
        <taxon>Hapalosiphonaceae</taxon>
        <taxon>Aetokthonos</taxon>
    </lineage>
</organism>
<keyword evidence="5" id="KW-1185">Reference proteome</keyword>
<proteinExistence type="inferred from homology"/>
<dbReference type="InterPro" id="IPR011042">
    <property type="entry name" value="6-blade_b-propeller_TolB-like"/>
</dbReference>
<dbReference type="Pfam" id="PF08450">
    <property type="entry name" value="SGL"/>
    <property type="match status" value="1"/>
</dbReference>
<protein>
    <submittedName>
        <fullName evidence="4">SMP-30/gluconolactonase/LRE family protein</fullName>
    </submittedName>
</protein>
<dbReference type="PANTHER" id="PTHR47572">
    <property type="entry name" value="LIPOPROTEIN-RELATED"/>
    <property type="match status" value="1"/>
</dbReference>
<evidence type="ECO:0000256" key="1">
    <source>
        <dbReference type="ARBA" id="ARBA00008853"/>
    </source>
</evidence>
<evidence type="ECO:0000313" key="4">
    <source>
        <dbReference type="EMBL" id="MDR9896993.1"/>
    </source>
</evidence>
<dbReference type="RefSeq" id="WP_208349286.1">
    <property type="nucleotide sequence ID" value="NZ_JAALHA020000010.1"/>
</dbReference>
<evidence type="ECO:0000313" key="5">
    <source>
        <dbReference type="Proteomes" id="UP000667802"/>
    </source>
</evidence>
<keyword evidence="2" id="KW-0378">Hydrolase</keyword>
<comment type="similarity">
    <text evidence="1">Belongs to the SMP-30/CGR1 family.</text>
</comment>
<dbReference type="SUPFAM" id="SSF63829">
    <property type="entry name" value="Calcium-dependent phosphotriesterase"/>
    <property type="match status" value="1"/>
</dbReference>
<evidence type="ECO:0000256" key="2">
    <source>
        <dbReference type="ARBA" id="ARBA00022801"/>
    </source>
</evidence>
<dbReference type="Gene3D" id="2.120.10.30">
    <property type="entry name" value="TolB, C-terminal domain"/>
    <property type="match status" value="1"/>
</dbReference>
<name>A0AAP5I8K1_9CYAN</name>